<reference evidence="1 2" key="1">
    <citation type="submission" date="2019-06" db="EMBL/GenBank/DDBJ databases">
        <title>Quisquiliibacterium sp. nov., isolated from a maize field.</title>
        <authorList>
            <person name="Lin S.-Y."/>
            <person name="Tsai C.-F."/>
            <person name="Young C.-C."/>
        </authorList>
    </citation>
    <scope>NUCLEOTIDE SEQUENCE [LARGE SCALE GENOMIC DNA]</scope>
    <source>
        <strain evidence="1 2">CC-CFT501</strain>
    </source>
</reference>
<keyword evidence="2" id="KW-1185">Reference proteome</keyword>
<accession>A0A5C8NRA2</accession>
<gene>
    <name evidence="1" type="ORF">FHP08_16100</name>
</gene>
<dbReference type="RefSeq" id="WP_147705512.1">
    <property type="nucleotide sequence ID" value="NZ_VDUY01000007.1"/>
</dbReference>
<dbReference type="Proteomes" id="UP000321548">
    <property type="component" value="Unassembled WGS sequence"/>
</dbReference>
<dbReference type="SUPFAM" id="SSF74653">
    <property type="entry name" value="TolA/TonB C-terminal domain"/>
    <property type="match status" value="1"/>
</dbReference>
<dbReference type="EMBL" id="VDUY01000007">
    <property type="protein sequence ID" value="TXL63818.1"/>
    <property type="molecule type" value="Genomic_DNA"/>
</dbReference>
<proteinExistence type="predicted"/>
<evidence type="ECO:0008006" key="3">
    <source>
        <dbReference type="Google" id="ProtNLM"/>
    </source>
</evidence>
<evidence type="ECO:0000313" key="1">
    <source>
        <dbReference type="EMBL" id="TXL63818.1"/>
    </source>
</evidence>
<protein>
    <recommendedName>
        <fullName evidence="3">TonB family protein</fullName>
    </recommendedName>
</protein>
<organism evidence="1 2">
    <name type="scientific">Zeimonas arvi</name>
    <dbReference type="NCBI Taxonomy" id="2498847"/>
    <lineage>
        <taxon>Bacteria</taxon>
        <taxon>Pseudomonadati</taxon>
        <taxon>Pseudomonadota</taxon>
        <taxon>Betaproteobacteria</taxon>
        <taxon>Burkholderiales</taxon>
        <taxon>Burkholderiaceae</taxon>
        <taxon>Zeimonas</taxon>
    </lineage>
</organism>
<sequence>MNTQAQDPTHSVVRRRTVPARAARRGFALASLALLGLLASPWAIGPARAQSVFEKLLEAARARMSTLVPGIGALPGVGELGVAAPHYVAGVLQQVLQRADPAQVSGPKLLSPVAGTATLQIEIGPGGQLLGVKVSATSGQGQALAGRALDSVRRAAPFQVPVMADGGPPKRVIVEETWVFDAWQRWQLEPVLERSKKDYENAA</sequence>
<name>A0A5C8NRA2_9BURK</name>
<dbReference type="Gene3D" id="3.30.1150.10">
    <property type="match status" value="1"/>
</dbReference>
<evidence type="ECO:0000313" key="2">
    <source>
        <dbReference type="Proteomes" id="UP000321548"/>
    </source>
</evidence>
<dbReference type="AlphaFoldDB" id="A0A5C8NRA2"/>
<comment type="caution">
    <text evidence="1">The sequence shown here is derived from an EMBL/GenBank/DDBJ whole genome shotgun (WGS) entry which is preliminary data.</text>
</comment>